<accession>A0A6B3SWY7</accession>
<dbReference type="EMBL" id="JAAIVB010000078">
    <property type="protein sequence ID" value="NEX64015.1"/>
    <property type="molecule type" value="Genomic_DNA"/>
</dbReference>
<evidence type="ECO:0000259" key="2">
    <source>
        <dbReference type="Pfam" id="PF19657"/>
    </source>
</evidence>
<gene>
    <name evidence="3" type="ORF">G3574_23275</name>
</gene>
<evidence type="ECO:0000256" key="1">
    <source>
        <dbReference type="SAM" id="SignalP"/>
    </source>
</evidence>
<feature type="chain" id="PRO_5025631019" description="DUF6160 domain-containing protein" evidence="1">
    <location>
        <begin position="23"/>
        <end position="190"/>
    </location>
</feature>
<comment type="caution">
    <text evidence="3">The sequence shown here is derived from an EMBL/GenBank/DDBJ whole genome shotgun (WGS) entry which is preliminary data.</text>
</comment>
<feature type="domain" description="DUF6160" evidence="2">
    <location>
        <begin position="1"/>
        <end position="89"/>
    </location>
</feature>
<sequence>MKLLKKTAIAAALAFVAVSASAMTEMQDESLSAVSGQDGVSIAANLNVNIGEFKYTDTDVGTGGSVSFYNMKTQGLIGATIDVINKNVFNAILGANGVTLTAAAGPSPAMWNGTSDVVQIAIPASMQIDDANKNKILSMSVDAIRMGSGYDGSAASANLGTIAANANPSFGSFQMNQVDLRGTTAWIWAH</sequence>
<feature type="signal peptide" evidence="1">
    <location>
        <begin position="1"/>
        <end position="22"/>
    </location>
</feature>
<dbReference type="AlphaFoldDB" id="A0A6B3SWY7"/>
<evidence type="ECO:0000313" key="3">
    <source>
        <dbReference type="EMBL" id="NEX64015.1"/>
    </source>
</evidence>
<evidence type="ECO:0000313" key="4">
    <source>
        <dbReference type="Proteomes" id="UP000482155"/>
    </source>
</evidence>
<name>A0A6B3SWY7_9BURK</name>
<dbReference type="InterPro" id="IPR046158">
    <property type="entry name" value="DUF6160"/>
</dbReference>
<organism evidence="3 4">
    <name type="scientific">Noviherbaspirillum galbum</name>
    <dbReference type="NCBI Taxonomy" id="2709383"/>
    <lineage>
        <taxon>Bacteria</taxon>
        <taxon>Pseudomonadati</taxon>
        <taxon>Pseudomonadota</taxon>
        <taxon>Betaproteobacteria</taxon>
        <taxon>Burkholderiales</taxon>
        <taxon>Oxalobacteraceae</taxon>
        <taxon>Noviherbaspirillum</taxon>
    </lineage>
</organism>
<protein>
    <recommendedName>
        <fullName evidence="2">DUF6160 domain-containing protein</fullName>
    </recommendedName>
</protein>
<dbReference type="Pfam" id="PF19657">
    <property type="entry name" value="DUF6160"/>
    <property type="match status" value="1"/>
</dbReference>
<dbReference type="Proteomes" id="UP000482155">
    <property type="component" value="Unassembled WGS sequence"/>
</dbReference>
<keyword evidence="1" id="KW-0732">Signal</keyword>
<reference evidence="3 4" key="1">
    <citation type="submission" date="2020-02" db="EMBL/GenBank/DDBJ databases">
        <authorList>
            <person name="Kim M.K."/>
        </authorList>
    </citation>
    <scope>NUCLEOTIDE SEQUENCE [LARGE SCALE GENOMIC DNA]</scope>
    <source>
        <strain evidence="3 4">17J57-3</strain>
    </source>
</reference>
<dbReference type="RefSeq" id="WP_163967942.1">
    <property type="nucleotide sequence ID" value="NZ_JAAIVB010000078.1"/>
</dbReference>
<proteinExistence type="predicted"/>
<keyword evidence="4" id="KW-1185">Reference proteome</keyword>